<evidence type="ECO:0000256" key="3">
    <source>
        <dbReference type="ARBA" id="ARBA00023004"/>
    </source>
</evidence>
<accession>A0A6J4VFY8</accession>
<dbReference type="SUPFAM" id="SSF50022">
    <property type="entry name" value="ISP domain"/>
    <property type="match status" value="1"/>
</dbReference>
<dbReference type="PRINTS" id="PR00162">
    <property type="entry name" value="RIESKE"/>
</dbReference>
<evidence type="ECO:0000256" key="2">
    <source>
        <dbReference type="ARBA" id="ARBA00022723"/>
    </source>
</evidence>
<evidence type="ECO:0000256" key="6">
    <source>
        <dbReference type="ARBA" id="ARBA00034078"/>
    </source>
</evidence>
<dbReference type="InterPro" id="IPR006311">
    <property type="entry name" value="TAT_signal"/>
</dbReference>
<evidence type="ECO:0000256" key="5">
    <source>
        <dbReference type="ARBA" id="ARBA00023157"/>
    </source>
</evidence>
<dbReference type="InterPro" id="IPR036922">
    <property type="entry name" value="Rieske_2Fe-2S_sf"/>
</dbReference>
<reference evidence="10" key="1">
    <citation type="submission" date="2020-02" db="EMBL/GenBank/DDBJ databases">
        <authorList>
            <person name="Meier V. D."/>
        </authorList>
    </citation>
    <scope>NUCLEOTIDE SEQUENCE</scope>
    <source>
        <strain evidence="10">AVDCRST_MAG33</strain>
    </source>
</reference>
<keyword evidence="3" id="KW-0408">Iron</keyword>
<evidence type="ECO:0000259" key="9">
    <source>
        <dbReference type="PROSITE" id="PS51296"/>
    </source>
</evidence>
<name>A0A6J4VFY8_9BACT</name>
<sequence>MTSSHRDPGAKGLTSPELGQVTPLTPEQQKALTNRRRFLQISVGGSLAAIGVAFAFPVLALKAITQFSDVVAEGDLIGDPGSNTPLDVGAFPVNTGVYSGVIGKSSQANENKLEVVRVAENGTAEDFRVFNRICTHLGCNVQPELNPQGEVHCLCHGSVFSSEEGAVLAGPAARPLPQLPVAFDDQGRLIVAGAYSSEV</sequence>
<evidence type="ECO:0000256" key="7">
    <source>
        <dbReference type="SAM" id="MobiDB-lite"/>
    </source>
</evidence>
<dbReference type="GO" id="GO:0046872">
    <property type="term" value="F:metal ion binding"/>
    <property type="evidence" value="ECO:0007669"/>
    <property type="project" value="UniProtKB-KW"/>
</dbReference>
<dbReference type="GO" id="GO:0016020">
    <property type="term" value="C:membrane"/>
    <property type="evidence" value="ECO:0007669"/>
    <property type="project" value="InterPro"/>
</dbReference>
<dbReference type="PROSITE" id="PS51318">
    <property type="entry name" value="TAT"/>
    <property type="match status" value="1"/>
</dbReference>
<keyword evidence="2" id="KW-0479">Metal-binding</keyword>
<dbReference type="CDD" id="cd03467">
    <property type="entry name" value="Rieske"/>
    <property type="match status" value="1"/>
</dbReference>
<dbReference type="PANTHER" id="PTHR10134">
    <property type="entry name" value="CYTOCHROME B-C1 COMPLEX SUBUNIT RIESKE, MITOCHONDRIAL"/>
    <property type="match status" value="1"/>
</dbReference>
<evidence type="ECO:0000256" key="4">
    <source>
        <dbReference type="ARBA" id="ARBA00023014"/>
    </source>
</evidence>
<dbReference type="InterPro" id="IPR017941">
    <property type="entry name" value="Rieske_2Fe-2S"/>
</dbReference>
<proteinExistence type="predicted"/>
<evidence type="ECO:0000256" key="1">
    <source>
        <dbReference type="ARBA" id="ARBA00022714"/>
    </source>
</evidence>
<keyword evidence="8" id="KW-0812">Transmembrane</keyword>
<organism evidence="10">
    <name type="scientific">uncultured Thermomicrobiales bacterium</name>
    <dbReference type="NCBI Taxonomy" id="1645740"/>
    <lineage>
        <taxon>Bacteria</taxon>
        <taxon>Pseudomonadati</taxon>
        <taxon>Thermomicrobiota</taxon>
        <taxon>Thermomicrobia</taxon>
        <taxon>Thermomicrobiales</taxon>
        <taxon>environmental samples</taxon>
    </lineage>
</organism>
<keyword evidence="8" id="KW-1133">Transmembrane helix</keyword>
<feature type="transmembrane region" description="Helical" evidence="8">
    <location>
        <begin position="38"/>
        <end position="60"/>
    </location>
</feature>
<dbReference type="Gene3D" id="2.102.10.10">
    <property type="entry name" value="Rieske [2Fe-2S] iron-sulphur domain"/>
    <property type="match status" value="1"/>
</dbReference>
<protein>
    <recommendedName>
        <fullName evidence="9">Rieske domain-containing protein</fullName>
    </recommendedName>
</protein>
<dbReference type="EMBL" id="CADCWK010000399">
    <property type="protein sequence ID" value="CAA9576868.1"/>
    <property type="molecule type" value="Genomic_DNA"/>
</dbReference>
<dbReference type="InterPro" id="IPR014349">
    <property type="entry name" value="Rieske_Fe-S_prot"/>
</dbReference>
<dbReference type="InterPro" id="IPR005805">
    <property type="entry name" value="Rieske_Fe-S_prot_C"/>
</dbReference>
<feature type="region of interest" description="Disordered" evidence="7">
    <location>
        <begin position="1"/>
        <end position="24"/>
    </location>
</feature>
<dbReference type="Pfam" id="PF00355">
    <property type="entry name" value="Rieske"/>
    <property type="match status" value="1"/>
</dbReference>
<evidence type="ECO:0000313" key="10">
    <source>
        <dbReference type="EMBL" id="CAA9576868.1"/>
    </source>
</evidence>
<dbReference type="GO" id="GO:0051537">
    <property type="term" value="F:2 iron, 2 sulfur cluster binding"/>
    <property type="evidence" value="ECO:0007669"/>
    <property type="project" value="UniProtKB-KW"/>
</dbReference>
<keyword evidence="4" id="KW-0411">Iron-sulfur</keyword>
<dbReference type="AlphaFoldDB" id="A0A6J4VFY8"/>
<dbReference type="PROSITE" id="PS51296">
    <property type="entry name" value="RIESKE"/>
    <property type="match status" value="1"/>
</dbReference>
<keyword evidence="8" id="KW-0472">Membrane</keyword>
<feature type="domain" description="Rieske" evidence="9">
    <location>
        <begin position="100"/>
        <end position="190"/>
    </location>
</feature>
<gene>
    <name evidence="10" type="ORF">AVDCRST_MAG33-3151</name>
</gene>
<evidence type="ECO:0000256" key="8">
    <source>
        <dbReference type="SAM" id="Phobius"/>
    </source>
</evidence>
<keyword evidence="5" id="KW-1015">Disulfide bond</keyword>
<keyword evidence="1" id="KW-0001">2Fe-2S</keyword>
<comment type="cofactor">
    <cofactor evidence="6">
        <name>[2Fe-2S] cluster</name>
        <dbReference type="ChEBI" id="CHEBI:190135"/>
    </cofactor>
</comment>